<sequence length="435" mass="46533">MKLTVAMIARDEAAHLGHCLASIQDLADEIVLVDTGSVDGTPAIAAAHGARVGTFAWVQDFAAARNASLDLATGDWVLVLDADEAVDAADHGRIRAALAAPGAEAYRVLIRNYLPGGAFTMMDTEAKANPGGYREGAAHARCADTRGVRLFRRRPWARFTSRVHEMVDPAFLARGIQPRDLDAVIHHYGFTLADRVRAKKPVYLELARRDAEDRPGDAQAQFHLLIQAATAEAWELAVQAADRFLALTPGAAPGTVLLTRAVALQRLGRHAEAEAAFRTHLARHPDSAPGVAGRAVSLERLGRGAEARALLEACVQAHPAFATPWLDLADLHARAGDPVAARAVLERALAGAPGDPDLRARLVRLGLETGDPNQAVLDAWEALRACPRGGEGTWHLLVGVQLLRQGARAEARQILEQGLAAFPGHPDLLRVKEMA</sequence>
<dbReference type="InterPro" id="IPR029044">
    <property type="entry name" value="Nucleotide-diphossugar_trans"/>
</dbReference>
<name>A0AA48GPL2_9BACT</name>
<dbReference type="Proteomes" id="UP001228113">
    <property type="component" value="Chromosome"/>
</dbReference>
<dbReference type="InterPro" id="IPR001173">
    <property type="entry name" value="Glyco_trans_2-like"/>
</dbReference>
<protein>
    <recommendedName>
        <fullName evidence="2">Glycosyltransferase 2-like domain-containing protein</fullName>
    </recommendedName>
</protein>
<dbReference type="CDD" id="cd02511">
    <property type="entry name" value="Beta4Glucosyltransferase"/>
    <property type="match status" value="1"/>
</dbReference>
<dbReference type="InterPro" id="IPR019734">
    <property type="entry name" value="TPR_rpt"/>
</dbReference>
<reference evidence="3" key="1">
    <citation type="journal article" date="2023" name="Int. J. Syst. Evol. Microbiol.">
        <title>Mesoterricola silvestris gen. nov., sp. nov., Mesoterricola sediminis sp. nov., Geothrix oryzae sp. nov., Geothrix edaphica sp. nov., Geothrix rubra sp. nov., and Geothrix limicola sp. nov., six novel members of Acidobacteriota isolated from soils.</title>
        <authorList>
            <person name="Itoh H."/>
            <person name="Sugisawa Y."/>
            <person name="Mise K."/>
            <person name="Xu Z."/>
            <person name="Kuniyasu M."/>
            <person name="Ushijima N."/>
            <person name="Kawano K."/>
            <person name="Kobayashi E."/>
            <person name="Shiratori Y."/>
            <person name="Masuda Y."/>
            <person name="Senoo K."/>
        </authorList>
    </citation>
    <scope>NUCLEOTIDE SEQUENCE</scope>
    <source>
        <strain evidence="3">W786</strain>
    </source>
</reference>
<dbReference type="Pfam" id="PF13432">
    <property type="entry name" value="TPR_16"/>
    <property type="match status" value="1"/>
</dbReference>
<dbReference type="SUPFAM" id="SSF48452">
    <property type="entry name" value="TPR-like"/>
    <property type="match status" value="1"/>
</dbReference>
<dbReference type="Gene3D" id="1.25.40.10">
    <property type="entry name" value="Tetratricopeptide repeat domain"/>
    <property type="match status" value="1"/>
</dbReference>
<organism evidence="3 4">
    <name type="scientific">Mesoterricola sediminis</name>
    <dbReference type="NCBI Taxonomy" id="2927980"/>
    <lineage>
        <taxon>Bacteria</taxon>
        <taxon>Pseudomonadati</taxon>
        <taxon>Acidobacteriota</taxon>
        <taxon>Holophagae</taxon>
        <taxon>Holophagales</taxon>
        <taxon>Holophagaceae</taxon>
        <taxon>Mesoterricola</taxon>
    </lineage>
</organism>
<evidence type="ECO:0000259" key="2">
    <source>
        <dbReference type="Pfam" id="PF00535"/>
    </source>
</evidence>
<dbReference type="Pfam" id="PF00535">
    <property type="entry name" value="Glycos_transf_2"/>
    <property type="match status" value="1"/>
</dbReference>
<evidence type="ECO:0000313" key="3">
    <source>
        <dbReference type="EMBL" id="BDU75219.1"/>
    </source>
</evidence>
<dbReference type="Pfam" id="PF13428">
    <property type="entry name" value="TPR_14"/>
    <property type="match status" value="1"/>
</dbReference>
<accession>A0AA48GPL2</accession>
<evidence type="ECO:0000313" key="4">
    <source>
        <dbReference type="Proteomes" id="UP001228113"/>
    </source>
</evidence>
<dbReference type="Gene3D" id="3.90.550.10">
    <property type="entry name" value="Spore Coat Polysaccharide Biosynthesis Protein SpsA, Chain A"/>
    <property type="match status" value="1"/>
</dbReference>
<comment type="similarity">
    <text evidence="1">Belongs to the glycosyltransferase 2 family. WaaE/KdtX subfamily.</text>
</comment>
<dbReference type="AlphaFoldDB" id="A0AA48GPL2"/>
<dbReference type="EMBL" id="AP027081">
    <property type="protein sequence ID" value="BDU75219.1"/>
    <property type="molecule type" value="Genomic_DNA"/>
</dbReference>
<dbReference type="PANTHER" id="PTHR43630">
    <property type="entry name" value="POLY-BETA-1,6-N-ACETYL-D-GLUCOSAMINE SYNTHASE"/>
    <property type="match status" value="1"/>
</dbReference>
<keyword evidence="4" id="KW-1185">Reference proteome</keyword>
<dbReference type="InterPro" id="IPR011990">
    <property type="entry name" value="TPR-like_helical_dom_sf"/>
</dbReference>
<dbReference type="KEGG" id="msea:METESE_01770"/>
<feature type="domain" description="Glycosyltransferase 2-like" evidence="2">
    <location>
        <begin position="4"/>
        <end position="122"/>
    </location>
</feature>
<dbReference type="SUPFAM" id="SSF53448">
    <property type="entry name" value="Nucleotide-diphospho-sugar transferases"/>
    <property type="match status" value="1"/>
</dbReference>
<gene>
    <name evidence="3" type="ORF">METESE_01770</name>
</gene>
<dbReference type="PANTHER" id="PTHR43630:SF2">
    <property type="entry name" value="GLYCOSYLTRANSFERASE"/>
    <property type="match status" value="1"/>
</dbReference>
<proteinExistence type="inferred from homology"/>
<dbReference type="SMART" id="SM00028">
    <property type="entry name" value="TPR"/>
    <property type="match status" value="4"/>
</dbReference>
<evidence type="ECO:0000256" key="1">
    <source>
        <dbReference type="ARBA" id="ARBA00038494"/>
    </source>
</evidence>
<dbReference type="RefSeq" id="WP_243330080.1">
    <property type="nucleotide sequence ID" value="NZ_AP027081.1"/>
</dbReference>